<protein>
    <recommendedName>
        <fullName evidence="3">Serpentine_recp domain containing protein</fullName>
    </recommendedName>
</protein>
<proteinExistence type="predicted"/>
<dbReference type="Proteomes" id="UP001242021">
    <property type="component" value="Chromosome"/>
</dbReference>
<accession>A0AAJ6GGJ4</accession>
<gene>
    <name evidence="1" type="ORF">NEH99_09405</name>
</gene>
<dbReference type="AlphaFoldDB" id="A0AAJ6GGJ4"/>
<evidence type="ECO:0008006" key="3">
    <source>
        <dbReference type="Google" id="ProtNLM"/>
    </source>
</evidence>
<dbReference type="RefSeq" id="WP_014933887.1">
    <property type="nucleotide sequence ID" value="NZ_CALXQO010000001.1"/>
</dbReference>
<evidence type="ECO:0000313" key="2">
    <source>
        <dbReference type="Proteomes" id="UP001242021"/>
    </source>
</evidence>
<evidence type="ECO:0000313" key="1">
    <source>
        <dbReference type="EMBL" id="WIH94500.1"/>
    </source>
</evidence>
<dbReference type="EMBL" id="CP098754">
    <property type="protein sequence ID" value="WIH94500.1"/>
    <property type="molecule type" value="Genomic_DNA"/>
</dbReference>
<organism evidence="1 2">
    <name type="scientific">Brachyspira pilosicoli</name>
    <name type="common">Serpulina pilosicoli</name>
    <dbReference type="NCBI Taxonomy" id="52584"/>
    <lineage>
        <taxon>Bacteria</taxon>
        <taxon>Pseudomonadati</taxon>
        <taxon>Spirochaetota</taxon>
        <taxon>Spirochaetia</taxon>
        <taxon>Brachyspirales</taxon>
        <taxon>Brachyspiraceae</taxon>
        <taxon>Brachyspira</taxon>
    </lineage>
</organism>
<name>A0AAJ6GGJ4_BRAPL</name>
<sequence>MKKIVIIASLIVIGLSGNLMAKTGFEVNVLLPFGFSLGTYTGTDASKYTKADAGFEFGIHVIPGYYFGISNIGLGIGFDIGYQKDVFAFGLKSQSGRYGASFDSFNLGLLPRIDIGFVSLGVGGGFKFPIAGLMYQRDGADGIGQASMYDTKNIYKEFNKPFIPYVKVMLDFILPLNLTAGIYIAYDIPFMESKSHNFKLSSVDLGAQLGVRF</sequence>
<reference evidence="1" key="1">
    <citation type="submission" date="2022-06" db="EMBL/GenBank/DDBJ databases">
        <title>Brachyspira pilosicoli from pigs in Switzerland.</title>
        <authorList>
            <person name="Schmitt S."/>
            <person name="Arnold M."/>
            <person name="Rossano A."/>
            <person name="Perreten V."/>
        </authorList>
    </citation>
    <scope>NUCLEOTIDE SEQUENCE</scope>
    <source>
        <strain evidence="1">MEI4028</strain>
    </source>
</reference>